<feature type="domain" description="Choloylglycine hydrolase/NAAA C-terminal" evidence="3">
    <location>
        <begin position="96"/>
        <end position="260"/>
    </location>
</feature>
<dbReference type="OMA" id="GPPLHYL"/>
<evidence type="ECO:0000256" key="1">
    <source>
        <dbReference type="ARBA" id="ARBA00006625"/>
    </source>
</evidence>
<dbReference type="AlphaFoldDB" id="A0AA37MP43"/>
<dbReference type="Pfam" id="PF02275">
    <property type="entry name" value="CBAH"/>
    <property type="match status" value="1"/>
</dbReference>
<evidence type="ECO:0000256" key="2">
    <source>
        <dbReference type="ARBA" id="ARBA00022801"/>
    </source>
</evidence>
<sequence length="355" mass="39103">MKKVLKIALFSVMGLVVLLGIAVWLEFGHLVKGANSCVKLDDGLYYMEYKGDDGFDGLMAKGGIAKADELAGYAIEFLSKGHYKPEISTSKQTYGCSALTVNTPEGDILMGRNFDFTSAIGVIMHCIPDKGYETITTFNVEFYNFGENYKPEGFKNQYMALTGLFVALDGINEKGLAIADLMAGDTVQTHQNTSKPDLTTTAAIPYMLKNAATVDEALKLLEGIDMHSDIGSAHHYAMADATGKRVVVEYVDNKMVVVESPAVANHYLCEQKLNAGLEPGDKRYDMLCERYAENNGVMNMEQLTNAIASVSQPQREGFLGTAWTMVMNLKHPSVTYYSQRHYNKPFCFSLKSTAE</sequence>
<dbReference type="Gene3D" id="3.60.60.10">
    <property type="entry name" value="Penicillin V Acylase, Chain A"/>
    <property type="match status" value="1"/>
</dbReference>
<comment type="similarity">
    <text evidence="1">Belongs to the peptidase C59 family.</text>
</comment>
<name>A0AA37MP43_XYLRU</name>
<protein>
    <recommendedName>
        <fullName evidence="3">Choloylglycine hydrolase/NAAA C-terminal domain-containing protein</fullName>
    </recommendedName>
</protein>
<evidence type="ECO:0000259" key="3">
    <source>
        <dbReference type="Pfam" id="PF02275"/>
    </source>
</evidence>
<evidence type="ECO:0000313" key="5">
    <source>
        <dbReference type="Proteomes" id="UP000887097"/>
    </source>
</evidence>
<reference evidence="4" key="1">
    <citation type="submission" date="2021-08" db="EMBL/GenBank/DDBJ databases">
        <title>Prevotella lacticifex sp. nov., isolated from rumen of cow.</title>
        <authorList>
            <person name="Shinkai T."/>
            <person name="Ikeyama N."/>
            <person name="Kumagai M."/>
            <person name="Ohmori H."/>
            <person name="Sakamoto M."/>
            <person name="Ohkuma M."/>
            <person name="Mitsumori M."/>
        </authorList>
    </citation>
    <scope>NUCLEOTIDE SEQUENCE</scope>
    <source>
        <strain evidence="4">JCM 8259</strain>
    </source>
</reference>
<accession>A0AA37MP43</accession>
<dbReference type="GeneID" id="31500611"/>
<proteinExistence type="inferred from homology"/>
<organism evidence="4 5">
    <name type="scientific">Xylanibacter ruminicola</name>
    <name type="common">Prevotella ruminicola</name>
    <dbReference type="NCBI Taxonomy" id="839"/>
    <lineage>
        <taxon>Bacteria</taxon>
        <taxon>Pseudomonadati</taxon>
        <taxon>Bacteroidota</taxon>
        <taxon>Bacteroidia</taxon>
        <taxon>Bacteroidales</taxon>
        <taxon>Prevotellaceae</taxon>
        <taxon>Xylanibacter</taxon>
    </lineage>
</organism>
<dbReference type="GO" id="GO:0016787">
    <property type="term" value="F:hydrolase activity"/>
    <property type="evidence" value="ECO:0007669"/>
    <property type="project" value="UniProtKB-KW"/>
</dbReference>
<dbReference type="InterPro" id="IPR052193">
    <property type="entry name" value="Peptidase_C59"/>
</dbReference>
<dbReference type="InterPro" id="IPR029055">
    <property type="entry name" value="Ntn_hydrolases_N"/>
</dbReference>
<dbReference type="RefSeq" id="WP_013065216.1">
    <property type="nucleotide sequence ID" value="NZ_BPTT01000001.1"/>
</dbReference>
<dbReference type="PANTHER" id="PTHR35527:SF2">
    <property type="entry name" value="HYDROLASE"/>
    <property type="match status" value="1"/>
</dbReference>
<dbReference type="Proteomes" id="UP000887097">
    <property type="component" value="Unassembled WGS sequence"/>
</dbReference>
<dbReference type="InterPro" id="IPR029132">
    <property type="entry name" value="CBAH/NAAA_C"/>
</dbReference>
<gene>
    <name evidence="4" type="ORF">PRMUPPPA20_15760</name>
</gene>
<dbReference type="SUPFAM" id="SSF56235">
    <property type="entry name" value="N-terminal nucleophile aminohydrolases (Ntn hydrolases)"/>
    <property type="match status" value="1"/>
</dbReference>
<dbReference type="EMBL" id="BPTT01000001">
    <property type="protein sequence ID" value="GJG33467.1"/>
    <property type="molecule type" value="Genomic_DNA"/>
</dbReference>
<comment type="caution">
    <text evidence="4">The sequence shown here is derived from an EMBL/GenBank/DDBJ whole genome shotgun (WGS) entry which is preliminary data.</text>
</comment>
<dbReference type="PANTHER" id="PTHR35527">
    <property type="entry name" value="CHOLOYLGLYCINE HYDROLASE"/>
    <property type="match status" value="1"/>
</dbReference>
<evidence type="ECO:0000313" key="4">
    <source>
        <dbReference type="EMBL" id="GJG33467.1"/>
    </source>
</evidence>
<keyword evidence="2" id="KW-0378">Hydrolase</keyword>